<feature type="binding site" evidence="8">
    <location>
        <position position="163"/>
    </location>
    <ligand>
        <name>substrate</name>
    </ligand>
</feature>
<dbReference type="NCBIfam" id="TIGR01001">
    <property type="entry name" value="metA"/>
    <property type="match status" value="1"/>
</dbReference>
<dbReference type="OrthoDB" id="9772423at2"/>
<keyword evidence="6 8" id="KW-0012">Acyltransferase</keyword>
<dbReference type="GO" id="GO:0004414">
    <property type="term" value="F:homoserine O-acetyltransferase activity"/>
    <property type="evidence" value="ECO:0007669"/>
    <property type="project" value="UniProtKB-EC"/>
</dbReference>
<dbReference type="Gene3D" id="3.40.50.880">
    <property type="match status" value="1"/>
</dbReference>
<dbReference type="GO" id="GO:0019281">
    <property type="term" value="P:L-methionine biosynthetic process from homoserine via O-succinyl-L-homoserine and cystathionine"/>
    <property type="evidence" value="ECO:0007669"/>
    <property type="project" value="InterPro"/>
</dbReference>
<feature type="active site" description="Acyl-thioester intermediate" evidence="8 9">
    <location>
        <position position="142"/>
    </location>
</feature>
<evidence type="ECO:0000256" key="9">
    <source>
        <dbReference type="PIRSR" id="PIRSR000450-1"/>
    </source>
</evidence>
<evidence type="ECO:0000313" key="11">
    <source>
        <dbReference type="Proteomes" id="UP000322917"/>
    </source>
</evidence>
<dbReference type="EMBL" id="FQZD01000032">
    <property type="protein sequence ID" value="SHJ67204.1"/>
    <property type="molecule type" value="Genomic_DNA"/>
</dbReference>
<evidence type="ECO:0000256" key="4">
    <source>
        <dbReference type="ARBA" id="ARBA00022679"/>
    </source>
</evidence>
<dbReference type="Pfam" id="PF04204">
    <property type="entry name" value="HTS"/>
    <property type="match status" value="1"/>
</dbReference>
<dbReference type="GO" id="GO:0005737">
    <property type="term" value="C:cytoplasm"/>
    <property type="evidence" value="ECO:0007669"/>
    <property type="project" value="UniProtKB-SubCell"/>
</dbReference>
<organism evidence="10 11">
    <name type="scientific">Propionispora hippei DSM 15287</name>
    <dbReference type="NCBI Taxonomy" id="1123003"/>
    <lineage>
        <taxon>Bacteria</taxon>
        <taxon>Bacillati</taxon>
        <taxon>Bacillota</taxon>
        <taxon>Negativicutes</taxon>
        <taxon>Selenomonadales</taxon>
        <taxon>Sporomusaceae</taxon>
        <taxon>Propionispora</taxon>
    </lineage>
</organism>
<dbReference type="RefSeq" id="WP_149735711.1">
    <property type="nucleotide sequence ID" value="NZ_FQZD01000032.1"/>
</dbReference>
<proteinExistence type="inferred from homology"/>
<evidence type="ECO:0000256" key="7">
    <source>
        <dbReference type="ARBA" id="ARBA00049043"/>
    </source>
</evidence>
<dbReference type="InterPro" id="IPR005697">
    <property type="entry name" value="HST_MetA"/>
</dbReference>
<dbReference type="InterPro" id="IPR029062">
    <property type="entry name" value="Class_I_gatase-like"/>
</dbReference>
<feature type="site" description="Important for substrate specificity" evidence="8">
    <location>
        <position position="192"/>
    </location>
</feature>
<dbReference type="UniPathway" id="UPA00051">
    <property type="reaction ID" value="UER00074"/>
</dbReference>
<reference evidence="10 11" key="1">
    <citation type="submission" date="2016-11" db="EMBL/GenBank/DDBJ databases">
        <authorList>
            <person name="Varghese N."/>
            <person name="Submissions S."/>
        </authorList>
    </citation>
    <scope>NUCLEOTIDE SEQUENCE [LARGE SCALE GENOMIC DNA]</scope>
    <source>
        <strain evidence="10 11">DSM 15287</strain>
    </source>
</reference>
<name>A0A1M6L7R7_9FIRM</name>
<dbReference type="AlphaFoldDB" id="A0A1M6L7R7"/>
<dbReference type="GO" id="GO:0008899">
    <property type="term" value="F:homoserine O-succinyltransferase activity"/>
    <property type="evidence" value="ECO:0007669"/>
    <property type="project" value="UniProtKB-UniRule"/>
</dbReference>
<keyword evidence="2 8" id="KW-0963">Cytoplasm</keyword>
<feature type="site" description="Important for acyl-CoA specificity" evidence="8">
    <location>
        <position position="111"/>
    </location>
</feature>
<evidence type="ECO:0000313" key="10">
    <source>
        <dbReference type="EMBL" id="SHJ67204.1"/>
    </source>
</evidence>
<feature type="active site" evidence="8">
    <location>
        <position position="237"/>
    </location>
</feature>
<dbReference type="EC" id="2.3.1.31" evidence="8"/>
<dbReference type="SUPFAM" id="SSF52317">
    <property type="entry name" value="Class I glutamine amidotransferase-like"/>
    <property type="match status" value="1"/>
</dbReference>
<evidence type="ECO:0000256" key="6">
    <source>
        <dbReference type="ARBA" id="ARBA00023315"/>
    </source>
</evidence>
<sequence length="318" mass="36846">MPIKIPNNLPAVHTLEQENIFAMDEDRAYAQDIRPLRILLLNLMPTKIVTETQLLRLLGNSPLQVEFDFMYTATYEPKNTPQEHLVKFYETFDAVKNRKYDGMIITGAPVEQIPFEDVAYWEELCAIMDWSRKNVYSTLHICWGAQAALYHHYGIPKYPLKQKMFGVFAHTVNIKEKMLFRGFDDVFYVPHSRHTEVKREDIEKVPDLTLLSESAEAGVYAVMDKKRRQFFITGHSEYDPLTLKAEYDRDASQGLSIPVPVNYYPNDDPAQTPVVRWRSAANLLFTNWLNYYVYQGTPFDLNKLNDEGELNGLFGDGI</sequence>
<evidence type="ECO:0000256" key="3">
    <source>
        <dbReference type="ARBA" id="ARBA00022605"/>
    </source>
</evidence>
<keyword evidence="11" id="KW-1185">Reference proteome</keyword>
<comment type="function">
    <text evidence="8">Transfers an acetyl group from acetyl-CoA to L-homoserine, forming acetyl-L-homoserine.</text>
</comment>
<feature type="active site" description="Proton acceptor" evidence="8">
    <location>
        <position position="235"/>
    </location>
</feature>
<comment type="pathway">
    <text evidence="8">Amino-acid biosynthesis; L-methionine biosynthesis via de novo pathway; O-acetyl-L-homoserine from L-homoserine: step 1/1.</text>
</comment>
<dbReference type="PANTHER" id="PTHR20919:SF0">
    <property type="entry name" value="HOMOSERINE O-SUCCINYLTRANSFERASE"/>
    <property type="match status" value="1"/>
</dbReference>
<dbReference type="InterPro" id="IPR033752">
    <property type="entry name" value="MetA_family"/>
</dbReference>
<dbReference type="Proteomes" id="UP000322917">
    <property type="component" value="Unassembled WGS sequence"/>
</dbReference>
<dbReference type="PIRSF" id="PIRSF000450">
    <property type="entry name" value="H_ser_succinyltr"/>
    <property type="match status" value="1"/>
</dbReference>
<dbReference type="HAMAP" id="MF_00295">
    <property type="entry name" value="MetA_acyltransf"/>
    <property type="match status" value="1"/>
</dbReference>
<evidence type="ECO:0000256" key="5">
    <source>
        <dbReference type="ARBA" id="ARBA00023167"/>
    </source>
</evidence>
<feature type="binding site" evidence="8">
    <location>
        <position position="249"/>
    </location>
    <ligand>
        <name>substrate</name>
    </ligand>
</feature>
<comment type="caution">
    <text evidence="8">Lacks conserved residue(s) required for the propagation of feature annotation.</text>
</comment>
<evidence type="ECO:0000256" key="1">
    <source>
        <dbReference type="ARBA" id="ARBA00004496"/>
    </source>
</evidence>
<evidence type="ECO:0000256" key="2">
    <source>
        <dbReference type="ARBA" id="ARBA00022490"/>
    </source>
</evidence>
<comment type="subcellular location">
    <subcellularLocation>
        <location evidence="1 8">Cytoplasm</location>
    </subcellularLocation>
</comment>
<dbReference type="CDD" id="cd03131">
    <property type="entry name" value="GATase1_HTS"/>
    <property type="match status" value="1"/>
</dbReference>
<feature type="binding site" evidence="8">
    <location>
        <position position="192"/>
    </location>
    <ligand>
        <name>substrate</name>
    </ligand>
</feature>
<evidence type="ECO:0000256" key="8">
    <source>
        <dbReference type="HAMAP-Rule" id="MF_00295"/>
    </source>
</evidence>
<gene>
    <name evidence="8" type="primary">metAA</name>
    <name evidence="10" type="ORF">SAMN02745170_03050</name>
</gene>
<keyword evidence="4 8" id="KW-0808">Transferase</keyword>
<keyword evidence="3 8" id="KW-0028">Amino-acid biosynthesis</keyword>
<dbReference type="PANTHER" id="PTHR20919">
    <property type="entry name" value="HOMOSERINE O-SUCCINYLTRANSFERASE"/>
    <property type="match status" value="1"/>
</dbReference>
<comment type="similarity">
    <text evidence="8">Belongs to the MetA family.</text>
</comment>
<comment type="catalytic activity">
    <reaction evidence="7 8">
        <text>L-homoserine + acetyl-CoA = O-acetyl-L-homoserine + CoA</text>
        <dbReference type="Rhea" id="RHEA:13701"/>
        <dbReference type="ChEBI" id="CHEBI:57287"/>
        <dbReference type="ChEBI" id="CHEBI:57288"/>
        <dbReference type="ChEBI" id="CHEBI:57476"/>
        <dbReference type="ChEBI" id="CHEBI:57716"/>
        <dbReference type="EC" id="2.3.1.31"/>
    </reaction>
</comment>
<dbReference type="FunFam" id="3.40.50.880:FF:000004">
    <property type="entry name" value="Homoserine O-succinyltransferase"/>
    <property type="match status" value="1"/>
</dbReference>
<protein>
    <recommendedName>
        <fullName evidence="8">Homoserine O-acetyltransferase</fullName>
        <shortName evidence="8">HAT</shortName>
        <ecNumber evidence="8">2.3.1.31</ecNumber>
    </recommendedName>
    <alternativeName>
        <fullName evidence="8">Homoserine transacetylase</fullName>
        <shortName evidence="8">HTA</shortName>
    </alternativeName>
</protein>
<accession>A0A1M6L7R7</accession>
<keyword evidence="5 8" id="KW-0486">Methionine biosynthesis</keyword>